<evidence type="ECO:0000259" key="4">
    <source>
        <dbReference type="SMART" id="SM00967"/>
    </source>
</evidence>
<dbReference type="GO" id="GO:0005737">
    <property type="term" value="C:cytoplasm"/>
    <property type="evidence" value="ECO:0007669"/>
    <property type="project" value="UniProtKB-ARBA"/>
</dbReference>
<dbReference type="Pfam" id="PF00588">
    <property type="entry name" value="SpoU_methylase"/>
    <property type="match status" value="1"/>
</dbReference>
<organism evidence="5">
    <name type="scientific">hot springs metagenome</name>
    <dbReference type="NCBI Taxonomy" id="433727"/>
    <lineage>
        <taxon>unclassified sequences</taxon>
        <taxon>metagenomes</taxon>
        <taxon>ecological metagenomes</taxon>
    </lineage>
</organism>
<sequence length="273" mass="30261">MRFITITSPVNAIIKEALKIKQKYARYRHEAFFIEGPHLIEMAVASPHVEIKRVFFTEEFSNKKEGQRLLRLIISSIKCQPPRDIFIRVSEQVLNKLSDTETPQGIAAVMSCKIARLDGISFKEVPFLVVCDGIQDPGNLGTIIRVSDAAGADAVIILPNTCDAFMPKAIRATAGSLFNIPIIYSGLETLFDFIESKNISLYAADVHAQMSIYEFDFKLPVAIAFGNEAHGVSEVLLKRAKGLKIPILGKAESLNVAMAASVCLYEVVRQRIY</sequence>
<dbReference type="PANTHER" id="PTHR43191:SF2">
    <property type="entry name" value="RRNA METHYLTRANSFERASE 3, MITOCHONDRIAL"/>
    <property type="match status" value="1"/>
</dbReference>
<evidence type="ECO:0000256" key="3">
    <source>
        <dbReference type="ARBA" id="ARBA00022679"/>
    </source>
</evidence>
<keyword evidence="2 5" id="KW-0489">Methyltransferase</keyword>
<dbReference type="CDD" id="cd18095">
    <property type="entry name" value="SpoU-like_rRNA-MTase"/>
    <property type="match status" value="1"/>
</dbReference>
<comment type="similarity">
    <text evidence="1">Belongs to the class IV-like SAM-binding methyltransferase superfamily. RNA methyltransferase TrmH family.</text>
</comment>
<dbReference type="InterPro" id="IPR051259">
    <property type="entry name" value="rRNA_Methyltransferase"/>
</dbReference>
<dbReference type="InterPro" id="IPR029026">
    <property type="entry name" value="tRNA_m1G_MTases_N"/>
</dbReference>
<proteinExistence type="inferred from homology"/>
<dbReference type="EMBL" id="BLAB01000001">
    <property type="protein sequence ID" value="GER94165.1"/>
    <property type="molecule type" value="Genomic_DNA"/>
</dbReference>
<evidence type="ECO:0000313" key="5">
    <source>
        <dbReference type="EMBL" id="GER94165.1"/>
    </source>
</evidence>
<dbReference type="GO" id="GO:0006396">
    <property type="term" value="P:RNA processing"/>
    <property type="evidence" value="ECO:0007669"/>
    <property type="project" value="InterPro"/>
</dbReference>
<dbReference type="InterPro" id="IPR029064">
    <property type="entry name" value="Ribosomal_eL30-like_sf"/>
</dbReference>
<keyword evidence="3 5" id="KW-0808">Transferase</keyword>
<dbReference type="Gene3D" id="3.30.1330.30">
    <property type="match status" value="1"/>
</dbReference>
<protein>
    <submittedName>
        <fullName evidence="5">RNA methyltransferase</fullName>
    </submittedName>
</protein>
<feature type="domain" description="RNA 2-O ribose methyltransferase substrate binding" evidence="4">
    <location>
        <begin position="33"/>
        <end position="116"/>
    </location>
</feature>
<dbReference type="AlphaFoldDB" id="A0A5J4L1S0"/>
<dbReference type="InterPro" id="IPR001537">
    <property type="entry name" value="SpoU_MeTrfase"/>
</dbReference>
<accession>A0A5J4L1S0</accession>
<dbReference type="SUPFAM" id="SSF55315">
    <property type="entry name" value="L30e-like"/>
    <property type="match status" value="1"/>
</dbReference>
<dbReference type="InterPro" id="IPR029028">
    <property type="entry name" value="Alpha/beta_knot_MTases"/>
</dbReference>
<dbReference type="SMART" id="SM00967">
    <property type="entry name" value="SpoU_sub_bind"/>
    <property type="match status" value="1"/>
</dbReference>
<evidence type="ECO:0000256" key="2">
    <source>
        <dbReference type="ARBA" id="ARBA00022603"/>
    </source>
</evidence>
<dbReference type="InterPro" id="IPR013123">
    <property type="entry name" value="SpoU_subst-bd"/>
</dbReference>
<dbReference type="Gene3D" id="3.40.1280.10">
    <property type="match status" value="1"/>
</dbReference>
<comment type="caution">
    <text evidence="5">The sequence shown here is derived from an EMBL/GenBank/DDBJ whole genome shotgun (WGS) entry which is preliminary data.</text>
</comment>
<dbReference type="GO" id="GO:0032259">
    <property type="term" value="P:methylation"/>
    <property type="evidence" value="ECO:0007669"/>
    <property type="project" value="UniProtKB-KW"/>
</dbReference>
<evidence type="ECO:0000256" key="1">
    <source>
        <dbReference type="ARBA" id="ARBA00007228"/>
    </source>
</evidence>
<reference evidence="5" key="1">
    <citation type="submission" date="2019-10" db="EMBL/GenBank/DDBJ databases">
        <title>Metagenomic sequencing of thiosulfate-disproportionating enrichment culture.</title>
        <authorList>
            <person name="Umezawa K."/>
            <person name="Kojima H."/>
            <person name="Fukui M."/>
        </authorList>
    </citation>
    <scope>NUCLEOTIDE SEQUENCE</scope>
    <source>
        <strain evidence="5">45J</strain>
    </source>
</reference>
<gene>
    <name evidence="5" type="ORF">A45J_1924</name>
</gene>
<dbReference type="GO" id="GO:0003723">
    <property type="term" value="F:RNA binding"/>
    <property type="evidence" value="ECO:0007669"/>
    <property type="project" value="InterPro"/>
</dbReference>
<dbReference type="Pfam" id="PF22435">
    <property type="entry name" value="MRM3-like_sub_bind"/>
    <property type="match status" value="1"/>
</dbReference>
<dbReference type="GO" id="GO:0008173">
    <property type="term" value="F:RNA methyltransferase activity"/>
    <property type="evidence" value="ECO:0007669"/>
    <property type="project" value="InterPro"/>
</dbReference>
<dbReference type="InterPro" id="IPR053888">
    <property type="entry name" value="MRM3-like_sub_bind"/>
</dbReference>
<dbReference type="SUPFAM" id="SSF75217">
    <property type="entry name" value="alpha/beta knot"/>
    <property type="match status" value="1"/>
</dbReference>
<name>A0A5J4L1S0_9ZZZZ</name>
<dbReference type="PANTHER" id="PTHR43191">
    <property type="entry name" value="RRNA METHYLTRANSFERASE 3"/>
    <property type="match status" value="1"/>
</dbReference>